<feature type="domain" description="VPS9" evidence="1">
    <location>
        <begin position="227"/>
        <end position="351"/>
    </location>
</feature>
<accession>A0A976MDP4</accession>
<dbReference type="AlphaFoldDB" id="A0A976MDP4"/>
<gene>
    <name evidence="2" type="ORF">MACK_002526</name>
</gene>
<evidence type="ECO:0000313" key="3">
    <source>
        <dbReference type="Proteomes" id="UP000244811"/>
    </source>
</evidence>
<proteinExistence type="predicted"/>
<protein>
    <recommendedName>
        <fullName evidence="1">VPS9 domain-containing protein</fullName>
    </recommendedName>
</protein>
<dbReference type="InterPro" id="IPR003123">
    <property type="entry name" value="VPS9"/>
</dbReference>
<sequence>MDEVAKNPFLCILENSFFSLYKSLFNSRSIVLLPISQSLINIDITKKFIEQHILTETSIKNNFINNKGQIVELINDTFVTSFGFSNHSVCNIIKRIRIPQGNNYIEAYLIDSHLLVSNNTELTYLQYNIEDDIEVIIQRWSKDNEEFGKFFINSLNRFNNTFVLVPGYESETSNIISNITDKSIKLLLVDKKDYSEQFKRKLVEICLNYSYYYLHDLLWGYLVKSYSTKEEIIQSRISKMRNELNLNLSLLIFENRHEVSNINILPSVELLHQMEMTRLPLKKLNYLEKAILINNSSSEPESISLLVLALVVGNVRNAIEHYSLMKFYLQSLNENSKSLYLLESAISFLIS</sequence>
<dbReference type="EMBL" id="CP056072">
    <property type="protein sequence ID" value="UKK02433.2"/>
    <property type="molecule type" value="Genomic_DNA"/>
</dbReference>
<reference evidence="2" key="1">
    <citation type="submission" date="2022-07" db="EMBL/GenBank/DDBJ databases">
        <title>Evaluation of T. orientalis genome assembly methods using nanopore sequencing and analysis of variation between genomes.</title>
        <authorList>
            <person name="Yam J."/>
            <person name="Micallef M.L."/>
            <person name="Liu M."/>
            <person name="Djordjevic S.P."/>
            <person name="Bogema D.R."/>
            <person name="Jenkins C."/>
        </authorList>
    </citation>
    <scope>NUCLEOTIDE SEQUENCE</scope>
    <source>
        <strain evidence="2">Goon Nure</strain>
    </source>
</reference>
<organism evidence="2 3">
    <name type="scientific">Theileria orientalis</name>
    <dbReference type="NCBI Taxonomy" id="68886"/>
    <lineage>
        <taxon>Eukaryota</taxon>
        <taxon>Sar</taxon>
        <taxon>Alveolata</taxon>
        <taxon>Apicomplexa</taxon>
        <taxon>Aconoidasida</taxon>
        <taxon>Piroplasmida</taxon>
        <taxon>Theileriidae</taxon>
        <taxon>Theileria</taxon>
    </lineage>
</organism>
<dbReference type="InterPro" id="IPR037191">
    <property type="entry name" value="VPS9_dom_sf"/>
</dbReference>
<evidence type="ECO:0000259" key="1">
    <source>
        <dbReference type="PROSITE" id="PS51205"/>
    </source>
</evidence>
<name>A0A976MDP4_THEOR</name>
<evidence type="ECO:0000313" key="2">
    <source>
        <dbReference type="EMBL" id="UKK02433.2"/>
    </source>
</evidence>
<dbReference type="SUPFAM" id="SSF109993">
    <property type="entry name" value="VPS9 domain"/>
    <property type="match status" value="1"/>
</dbReference>
<dbReference type="Proteomes" id="UP000244811">
    <property type="component" value="Chromosome 4"/>
</dbReference>
<dbReference type="PROSITE" id="PS51205">
    <property type="entry name" value="VPS9"/>
    <property type="match status" value="1"/>
</dbReference>